<name>A0A5C6RPZ0_9BACT</name>
<dbReference type="PANTHER" id="PTHR48098:SF3">
    <property type="entry name" value="IRON(III) ENTEROBACTIN ESTERASE"/>
    <property type="match status" value="1"/>
</dbReference>
<dbReference type="RefSeq" id="WP_147166746.1">
    <property type="nucleotide sequence ID" value="NZ_VOOR01000011.1"/>
</dbReference>
<dbReference type="InterPro" id="IPR000801">
    <property type="entry name" value="Esterase-like"/>
</dbReference>
<dbReference type="SUPFAM" id="SSF53474">
    <property type="entry name" value="alpha/beta-Hydrolases"/>
    <property type="match status" value="1"/>
</dbReference>
<dbReference type="PANTHER" id="PTHR48098">
    <property type="entry name" value="ENTEROCHELIN ESTERASE-RELATED"/>
    <property type="match status" value="1"/>
</dbReference>
<protein>
    <submittedName>
        <fullName evidence="1">Abhydrolase domain-containing 18</fullName>
    </submittedName>
</protein>
<proteinExistence type="predicted"/>
<sequence length="234" mass="27083">MKETYHKWYSPSLGKEIEMLAYGDRGYPVVLFPSSMGRYYESKDFGLVQTAEWFVDRGFIQIFCPDSIDALSWYNKGVHPGQRAWNHQCYDNMVLREIVPAVRWNTGTGKVAVAGASFGGYHAANFAFKHPETVSHLFSMSGAFDIKMFMDGYYDDNVYFNNPVDYLPGNNHPALWEMNIVLGTSEWDICLNANQRLSGILSEKNVPHWLDMRGWEAHDWPLWREMFPHYLSLI</sequence>
<evidence type="ECO:0000313" key="1">
    <source>
        <dbReference type="EMBL" id="TXB64451.1"/>
    </source>
</evidence>
<dbReference type="InterPro" id="IPR050583">
    <property type="entry name" value="Mycobacterial_A85_antigen"/>
</dbReference>
<dbReference type="Gene3D" id="3.40.50.1820">
    <property type="entry name" value="alpha/beta hydrolase"/>
    <property type="match status" value="1"/>
</dbReference>
<organism evidence="1 2">
    <name type="scientific">Phaeodactylibacter luteus</name>
    <dbReference type="NCBI Taxonomy" id="1564516"/>
    <lineage>
        <taxon>Bacteria</taxon>
        <taxon>Pseudomonadati</taxon>
        <taxon>Bacteroidota</taxon>
        <taxon>Saprospiria</taxon>
        <taxon>Saprospirales</taxon>
        <taxon>Haliscomenobacteraceae</taxon>
        <taxon>Phaeodactylibacter</taxon>
    </lineage>
</organism>
<accession>A0A5C6RPZ0</accession>
<dbReference type="EMBL" id="VOOR01000011">
    <property type="protein sequence ID" value="TXB64451.1"/>
    <property type="molecule type" value="Genomic_DNA"/>
</dbReference>
<dbReference type="Proteomes" id="UP000321580">
    <property type="component" value="Unassembled WGS sequence"/>
</dbReference>
<reference evidence="1 2" key="1">
    <citation type="submission" date="2019-08" db="EMBL/GenBank/DDBJ databases">
        <title>Genome of Phaeodactylibacter luteus.</title>
        <authorList>
            <person name="Bowman J.P."/>
        </authorList>
    </citation>
    <scope>NUCLEOTIDE SEQUENCE [LARGE SCALE GENOMIC DNA]</scope>
    <source>
        <strain evidence="1 2">KCTC 42180</strain>
    </source>
</reference>
<dbReference type="Pfam" id="PF00756">
    <property type="entry name" value="Esterase"/>
    <property type="match status" value="1"/>
</dbReference>
<keyword evidence="1" id="KW-0378">Hydrolase</keyword>
<comment type="caution">
    <text evidence="1">The sequence shown here is derived from an EMBL/GenBank/DDBJ whole genome shotgun (WGS) entry which is preliminary data.</text>
</comment>
<dbReference type="OrthoDB" id="9775130at2"/>
<dbReference type="InterPro" id="IPR029058">
    <property type="entry name" value="AB_hydrolase_fold"/>
</dbReference>
<evidence type="ECO:0000313" key="2">
    <source>
        <dbReference type="Proteomes" id="UP000321580"/>
    </source>
</evidence>
<keyword evidence="2" id="KW-1185">Reference proteome</keyword>
<gene>
    <name evidence="1" type="ORF">FRY97_07065</name>
</gene>
<dbReference type="AlphaFoldDB" id="A0A5C6RPZ0"/>
<dbReference type="GO" id="GO:0016787">
    <property type="term" value="F:hydrolase activity"/>
    <property type="evidence" value="ECO:0007669"/>
    <property type="project" value="UniProtKB-KW"/>
</dbReference>